<protein>
    <submittedName>
        <fullName evidence="2">Uncharacterized protein</fullName>
    </submittedName>
</protein>
<reference evidence="3" key="2">
    <citation type="submission" date="2018-12" db="EMBL/GenBank/DDBJ databases">
        <title>Maribacter lutimaris sp. nov., isolated from marine sediment.</title>
        <authorList>
            <person name="Kim K.K."/>
        </authorList>
    </citation>
    <scope>NUCLEOTIDE SEQUENCE [LARGE SCALE GENOMIC DNA]</scope>
    <source>
        <strain evidence="3">PoM-212</strain>
    </source>
</reference>
<keyword evidence="1" id="KW-0472">Membrane</keyword>
<keyword evidence="3" id="KW-1185">Reference proteome</keyword>
<comment type="caution">
    <text evidence="2">The sequence shown here is derived from an EMBL/GenBank/DDBJ whole genome shotgun (WGS) entry which is preliminary data.</text>
</comment>
<keyword evidence="1" id="KW-1133">Transmembrane helix</keyword>
<gene>
    <name evidence="2" type="ORF">DZC72_11325</name>
</gene>
<sequence length="88" mass="10022">MATSELSVVLRQGNFSFPSEHEAKAYCFDLFFCSKAKSIRFSDIINILTPFSFALKSALRLGFVVLSAFWTVGLLVKQVRTEFSRYQI</sequence>
<dbReference type="Proteomes" id="UP000286990">
    <property type="component" value="Unassembled WGS sequence"/>
</dbReference>
<dbReference type="EMBL" id="QUSX01000002">
    <property type="protein sequence ID" value="RRQ48304.1"/>
    <property type="molecule type" value="Genomic_DNA"/>
</dbReference>
<name>A0A426RH50_9FLAO</name>
<accession>A0A426RH50</accession>
<feature type="transmembrane region" description="Helical" evidence="1">
    <location>
        <begin position="58"/>
        <end position="76"/>
    </location>
</feature>
<organism evidence="2 3">
    <name type="scientific">Maribacter algicola</name>
    <dbReference type="NCBI Taxonomy" id="2498892"/>
    <lineage>
        <taxon>Bacteria</taxon>
        <taxon>Pseudomonadati</taxon>
        <taxon>Bacteroidota</taxon>
        <taxon>Flavobacteriia</taxon>
        <taxon>Flavobacteriales</taxon>
        <taxon>Flavobacteriaceae</taxon>
        <taxon>Maribacter</taxon>
    </lineage>
</organism>
<reference evidence="3" key="1">
    <citation type="submission" date="2018-08" db="EMBL/GenBank/DDBJ databases">
        <authorList>
            <person name="Khan S.A."/>
            <person name="J S.E."/>
        </authorList>
    </citation>
    <scope>NUCLEOTIDE SEQUENCE [LARGE SCALE GENOMIC DNA]</scope>
    <source>
        <strain evidence="3">PoM-212</strain>
    </source>
</reference>
<evidence type="ECO:0000256" key="1">
    <source>
        <dbReference type="SAM" id="Phobius"/>
    </source>
</evidence>
<dbReference type="AlphaFoldDB" id="A0A426RH50"/>
<evidence type="ECO:0000313" key="2">
    <source>
        <dbReference type="EMBL" id="RRQ48304.1"/>
    </source>
</evidence>
<keyword evidence="1" id="KW-0812">Transmembrane</keyword>
<proteinExistence type="predicted"/>
<evidence type="ECO:0000313" key="3">
    <source>
        <dbReference type="Proteomes" id="UP000286990"/>
    </source>
</evidence>